<dbReference type="InterPro" id="IPR005031">
    <property type="entry name" value="COQ10_START"/>
</dbReference>
<accession>A0ABP0UUU5</accession>
<organism evidence="3 4">
    <name type="scientific">Sphagnum troendelagicum</name>
    <dbReference type="NCBI Taxonomy" id="128251"/>
    <lineage>
        <taxon>Eukaryota</taxon>
        <taxon>Viridiplantae</taxon>
        <taxon>Streptophyta</taxon>
        <taxon>Embryophyta</taxon>
        <taxon>Bryophyta</taxon>
        <taxon>Sphagnophytina</taxon>
        <taxon>Sphagnopsida</taxon>
        <taxon>Sphagnales</taxon>
        <taxon>Sphagnaceae</taxon>
        <taxon>Sphagnum</taxon>
    </lineage>
</organism>
<dbReference type="Gene3D" id="3.30.530.20">
    <property type="match status" value="1"/>
</dbReference>
<evidence type="ECO:0000259" key="2">
    <source>
        <dbReference type="Pfam" id="PF03364"/>
    </source>
</evidence>
<name>A0ABP0UUU5_9BRYO</name>
<dbReference type="EMBL" id="OZ019899">
    <property type="protein sequence ID" value="CAK9231110.1"/>
    <property type="molecule type" value="Genomic_DNA"/>
</dbReference>
<evidence type="ECO:0000313" key="3">
    <source>
        <dbReference type="EMBL" id="CAK9231110.1"/>
    </source>
</evidence>
<dbReference type="PANTHER" id="PTHR34060">
    <property type="entry name" value="POLYKETIDE CYCLASE / DEHYDRASE AND LIPID TRANSPORT PROTEIN"/>
    <property type="match status" value="1"/>
</dbReference>
<dbReference type="PANTHER" id="PTHR34060:SF1">
    <property type="entry name" value="POLYKETIDE CYCLASE _ DEHYDRASE AND LIPID TRANSPORT PROTEIN"/>
    <property type="match status" value="1"/>
</dbReference>
<evidence type="ECO:0000313" key="4">
    <source>
        <dbReference type="Proteomes" id="UP001497512"/>
    </source>
</evidence>
<dbReference type="Proteomes" id="UP001497512">
    <property type="component" value="Chromosome 7"/>
</dbReference>
<evidence type="ECO:0000256" key="1">
    <source>
        <dbReference type="SAM" id="MobiDB-lite"/>
    </source>
</evidence>
<gene>
    <name evidence="3" type="ORF">CSSPTR1EN2_LOCUS20289</name>
</gene>
<sequence>MTMVALVCMDQSVGLGSLASRSCRAELQTFKPGEASTSVTVARSLQNGSSRPSFVPRKQQQHQAPPALLSQQRLTVFAEKEALSRVEERTGSRLGFEDRENSDGHSMNFAAVSVDDPTLAAATASSNATVAVTNLGNNMRKMEATIAIRAPLEAVWGVLTDYEHLADHIPGLAVSQILERRPSGARLLQIGQKNLALGVKFKAKAVVEVSEEAAQELPNGTLRDLHFETVEGDFQVFKGTWRMHQVHSDSSSKSPSAEKNVETHLSYILEVQPKHWIPVALIEGVVCNEVICNLNSVRSVALRHKLLSHHP</sequence>
<feature type="domain" description="Coenzyme Q-binding protein COQ10 START" evidence="2">
    <location>
        <begin position="148"/>
        <end position="285"/>
    </location>
</feature>
<feature type="region of interest" description="Disordered" evidence="1">
    <location>
        <begin position="46"/>
        <end position="66"/>
    </location>
</feature>
<protein>
    <recommendedName>
        <fullName evidence="2">Coenzyme Q-binding protein COQ10 START domain-containing protein</fullName>
    </recommendedName>
</protein>
<dbReference type="InterPro" id="IPR023393">
    <property type="entry name" value="START-like_dom_sf"/>
</dbReference>
<dbReference type="Pfam" id="PF03364">
    <property type="entry name" value="Polyketide_cyc"/>
    <property type="match status" value="1"/>
</dbReference>
<reference evidence="3" key="1">
    <citation type="submission" date="2024-02" db="EMBL/GenBank/DDBJ databases">
        <authorList>
            <consortium name="ELIXIR-Norway"/>
            <consortium name="Elixir Norway"/>
        </authorList>
    </citation>
    <scope>NUCLEOTIDE SEQUENCE</scope>
</reference>
<keyword evidence="4" id="KW-1185">Reference proteome</keyword>
<dbReference type="SUPFAM" id="SSF55961">
    <property type="entry name" value="Bet v1-like"/>
    <property type="match status" value="1"/>
</dbReference>
<proteinExistence type="predicted"/>